<dbReference type="AlphaFoldDB" id="A0A0R0LRG5"/>
<gene>
    <name evidence="6" type="ORF">M153_12166000699</name>
</gene>
<organism evidence="6 7">
    <name type="scientific">Pseudoloma neurophilia</name>
    <dbReference type="NCBI Taxonomy" id="146866"/>
    <lineage>
        <taxon>Eukaryota</taxon>
        <taxon>Fungi</taxon>
        <taxon>Fungi incertae sedis</taxon>
        <taxon>Microsporidia</taxon>
        <taxon>Pseudoloma</taxon>
    </lineage>
</organism>
<comment type="subcellular location">
    <subcellularLocation>
        <location evidence="1">Membrane</location>
        <topology evidence="1">Multi-pass membrane protein</topology>
    </subcellularLocation>
</comment>
<sequence length="224" mass="25966">MKGHSTVKTILKSLFIILQCLFITLSVILSIFIIILYSKLKEYLDISLKPVIISLFISFLYLVIPLIGLLFILKRRKTFIYLYNVLLIICMNVDLLIVSMEYFIIKNTINYTNERWKKLTNNQKQHIQEKLECCGFFSINDRAVPSSNCGNNGVLSKKKNNSLPCKDVFLGIVEGIRKKLTRSIIILFMIKSLAIAIGFIINNKKKKKKLRVKYNKSSHRLEIK</sequence>
<dbReference type="Proteomes" id="UP000051530">
    <property type="component" value="Unassembled WGS sequence"/>
</dbReference>
<comment type="caution">
    <text evidence="6">The sequence shown here is derived from an EMBL/GenBank/DDBJ whole genome shotgun (WGS) entry which is preliminary data.</text>
</comment>
<keyword evidence="2 5" id="KW-0812">Transmembrane</keyword>
<evidence type="ECO:0000256" key="3">
    <source>
        <dbReference type="ARBA" id="ARBA00022989"/>
    </source>
</evidence>
<feature type="transmembrane region" description="Helical" evidence="5">
    <location>
        <begin position="50"/>
        <end position="73"/>
    </location>
</feature>
<feature type="transmembrane region" description="Helical" evidence="5">
    <location>
        <begin position="183"/>
        <end position="201"/>
    </location>
</feature>
<accession>A0A0R0LRG5</accession>
<name>A0A0R0LRG5_9MICR</name>
<evidence type="ECO:0000313" key="6">
    <source>
        <dbReference type="EMBL" id="KRH92093.1"/>
    </source>
</evidence>
<evidence type="ECO:0000256" key="1">
    <source>
        <dbReference type="ARBA" id="ARBA00004141"/>
    </source>
</evidence>
<dbReference type="Pfam" id="PF00335">
    <property type="entry name" value="Tetraspanin"/>
    <property type="match status" value="1"/>
</dbReference>
<evidence type="ECO:0000256" key="4">
    <source>
        <dbReference type="ARBA" id="ARBA00023136"/>
    </source>
</evidence>
<keyword evidence="7" id="KW-1185">Reference proteome</keyword>
<keyword evidence="4 5" id="KW-0472">Membrane</keyword>
<feature type="transmembrane region" description="Helical" evidence="5">
    <location>
        <begin position="80"/>
        <end position="105"/>
    </location>
</feature>
<keyword evidence="3 5" id="KW-1133">Transmembrane helix</keyword>
<dbReference type="GO" id="GO:0016020">
    <property type="term" value="C:membrane"/>
    <property type="evidence" value="ECO:0007669"/>
    <property type="project" value="UniProtKB-SubCell"/>
</dbReference>
<reference evidence="6 7" key="1">
    <citation type="submission" date="2015-07" db="EMBL/GenBank/DDBJ databases">
        <title>The genome of Pseudoloma neurophilia, a relevant intracellular parasite of the zebrafish.</title>
        <authorList>
            <person name="Ndikumana S."/>
            <person name="Pelin A."/>
            <person name="Sanders J."/>
            <person name="Corradi N."/>
        </authorList>
    </citation>
    <scope>NUCLEOTIDE SEQUENCE [LARGE SCALE GENOMIC DNA]</scope>
    <source>
        <strain evidence="6 7">MK1</strain>
    </source>
</reference>
<protein>
    <submittedName>
        <fullName evidence="6">Tetraspanin family integral membrane protein</fullName>
    </submittedName>
</protein>
<evidence type="ECO:0000256" key="2">
    <source>
        <dbReference type="ARBA" id="ARBA00022692"/>
    </source>
</evidence>
<feature type="transmembrane region" description="Helical" evidence="5">
    <location>
        <begin position="12"/>
        <end position="38"/>
    </location>
</feature>
<dbReference type="OrthoDB" id="2192630at2759"/>
<evidence type="ECO:0000256" key="5">
    <source>
        <dbReference type="SAM" id="Phobius"/>
    </source>
</evidence>
<dbReference type="InterPro" id="IPR018499">
    <property type="entry name" value="Tetraspanin/Peripherin"/>
</dbReference>
<dbReference type="VEuPathDB" id="MicrosporidiaDB:M153_12166000699"/>
<proteinExistence type="predicted"/>
<dbReference type="EMBL" id="LGUB01001217">
    <property type="protein sequence ID" value="KRH92093.1"/>
    <property type="molecule type" value="Genomic_DNA"/>
</dbReference>
<evidence type="ECO:0000313" key="7">
    <source>
        <dbReference type="Proteomes" id="UP000051530"/>
    </source>
</evidence>